<dbReference type="EMBL" id="JAWDJW010008287">
    <property type="protein sequence ID" value="KAK3060788.1"/>
    <property type="molecule type" value="Genomic_DNA"/>
</dbReference>
<gene>
    <name evidence="1" type="ORF">LTS18_007684</name>
</gene>
<dbReference type="Proteomes" id="UP001186974">
    <property type="component" value="Unassembled WGS sequence"/>
</dbReference>
<evidence type="ECO:0000313" key="1">
    <source>
        <dbReference type="EMBL" id="KAK3060788.1"/>
    </source>
</evidence>
<comment type="caution">
    <text evidence="1">The sequence shown here is derived from an EMBL/GenBank/DDBJ whole genome shotgun (WGS) entry which is preliminary data.</text>
</comment>
<protein>
    <submittedName>
        <fullName evidence="1">Uncharacterized protein</fullName>
    </submittedName>
</protein>
<proteinExistence type="predicted"/>
<evidence type="ECO:0000313" key="2">
    <source>
        <dbReference type="Proteomes" id="UP001186974"/>
    </source>
</evidence>
<name>A0ACC3D2A7_9PEZI</name>
<sequence>MPSASKPTPFHISISDAKINDILTRVANYPWPSRAREAEMNKLPHYTASIDGQTIHFIHVRGSGDAYTRPPLLLIHGWPYSFWTYADLVPMLAPPERFAGGTNSYAFSSPPAAGKPIGPRRVAQLFDSLMTEGSFIASMLGFHHAGSCEAVHLTMLSVRHWGAPAKSGVVPDDDDETGEEERRFVEREMRVWGREGAYAKVQSTKPGMLGWAMAESAVGVAAWVVEALHAWTDLMSLGGRGFEEVWGVERVLDEVMLYLVADSFGTSTWIYVGEFEEGEGTLPKDEEGRQRRVEVPMGVMAFPDPVFPMAPRAVVERSYRV</sequence>
<accession>A0ACC3D2A7</accession>
<feature type="non-terminal residue" evidence="1">
    <location>
        <position position="321"/>
    </location>
</feature>
<organism evidence="1 2">
    <name type="scientific">Coniosporium uncinatum</name>
    <dbReference type="NCBI Taxonomy" id="93489"/>
    <lineage>
        <taxon>Eukaryota</taxon>
        <taxon>Fungi</taxon>
        <taxon>Dikarya</taxon>
        <taxon>Ascomycota</taxon>
        <taxon>Pezizomycotina</taxon>
        <taxon>Dothideomycetes</taxon>
        <taxon>Dothideomycetes incertae sedis</taxon>
        <taxon>Coniosporium</taxon>
    </lineage>
</organism>
<reference evidence="1" key="1">
    <citation type="submission" date="2024-09" db="EMBL/GenBank/DDBJ databases">
        <title>Black Yeasts Isolated from many extreme environments.</title>
        <authorList>
            <person name="Coleine C."/>
            <person name="Stajich J.E."/>
            <person name="Selbmann L."/>
        </authorList>
    </citation>
    <scope>NUCLEOTIDE SEQUENCE</scope>
    <source>
        <strain evidence="1">CCFEE 5737</strain>
    </source>
</reference>
<keyword evidence="2" id="KW-1185">Reference proteome</keyword>